<protein>
    <submittedName>
        <fullName evidence="2">Uncharacterized protein</fullName>
    </submittedName>
</protein>
<dbReference type="Proteomes" id="UP000247409">
    <property type="component" value="Unassembled WGS sequence"/>
</dbReference>
<sequence length="279" mass="31207">MSAPPPSSNRQRTPQSPPHTSQQQPHSSQPSLHSLRPPPRPSPYTARYYRPSGPSSSASIGWTPRTAASPHAPQRNYRPVPRNGSPRLKSVPSITKSIKPTPITISASAPNTPSWLKGTYKPQPPSATPLSTVEQWCEHRINGIKATVEETSTEGGTDDIPELRKVMTDLDSKSVPGEIQVLRNLRKDYWKAMERQKKATMDLRKAERDVLRIDLPAMHIESKINRLRSYAKFIESGWVDEEALDIAKSHKKSAVKREDVHTEKEESDPPKAEPEPQDT</sequence>
<feature type="compositionally biased region" description="Basic and acidic residues" evidence="1">
    <location>
        <begin position="255"/>
        <end position="279"/>
    </location>
</feature>
<organism evidence="2 3">
    <name type="scientific">Gracilariopsis chorda</name>
    <dbReference type="NCBI Taxonomy" id="448386"/>
    <lineage>
        <taxon>Eukaryota</taxon>
        <taxon>Rhodophyta</taxon>
        <taxon>Florideophyceae</taxon>
        <taxon>Rhodymeniophycidae</taxon>
        <taxon>Gracilariales</taxon>
        <taxon>Gracilariaceae</taxon>
        <taxon>Gracilariopsis</taxon>
    </lineage>
</organism>
<gene>
    <name evidence="2" type="ORF">BWQ96_01477</name>
</gene>
<proteinExistence type="predicted"/>
<evidence type="ECO:0000256" key="1">
    <source>
        <dbReference type="SAM" id="MobiDB-lite"/>
    </source>
</evidence>
<evidence type="ECO:0000313" key="3">
    <source>
        <dbReference type="Proteomes" id="UP000247409"/>
    </source>
</evidence>
<feature type="region of interest" description="Disordered" evidence="1">
    <location>
        <begin position="249"/>
        <end position="279"/>
    </location>
</feature>
<evidence type="ECO:0000313" key="2">
    <source>
        <dbReference type="EMBL" id="PXF48625.1"/>
    </source>
</evidence>
<name>A0A2V3J2M1_9FLOR</name>
<feature type="region of interest" description="Disordered" evidence="1">
    <location>
        <begin position="1"/>
        <end position="97"/>
    </location>
</feature>
<reference evidence="2 3" key="1">
    <citation type="journal article" date="2018" name="Mol. Biol. Evol.">
        <title>Analysis of the draft genome of the red seaweed Gracilariopsis chorda provides insights into genome size evolution in Rhodophyta.</title>
        <authorList>
            <person name="Lee J."/>
            <person name="Yang E.C."/>
            <person name="Graf L."/>
            <person name="Yang J.H."/>
            <person name="Qiu H."/>
            <person name="Zel Zion U."/>
            <person name="Chan C.X."/>
            <person name="Stephens T.G."/>
            <person name="Weber A.P.M."/>
            <person name="Boo G.H."/>
            <person name="Boo S.M."/>
            <person name="Kim K.M."/>
            <person name="Shin Y."/>
            <person name="Jung M."/>
            <person name="Lee S.J."/>
            <person name="Yim H.S."/>
            <person name="Lee J.H."/>
            <person name="Bhattacharya D."/>
            <person name="Yoon H.S."/>
        </authorList>
    </citation>
    <scope>NUCLEOTIDE SEQUENCE [LARGE SCALE GENOMIC DNA]</scope>
    <source>
        <strain evidence="2 3">SKKU-2015</strain>
        <tissue evidence="2">Whole body</tissue>
    </source>
</reference>
<accession>A0A2V3J2M1</accession>
<feature type="compositionally biased region" description="Low complexity" evidence="1">
    <location>
        <begin position="11"/>
        <end position="35"/>
    </location>
</feature>
<dbReference type="EMBL" id="NBIV01000012">
    <property type="protein sequence ID" value="PXF48625.1"/>
    <property type="molecule type" value="Genomic_DNA"/>
</dbReference>
<dbReference type="OrthoDB" id="10396605at2759"/>
<keyword evidence="3" id="KW-1185">Reference proteome</keyword>
<comment type="caution">
    <text evidence="2">The sequence shown here is derived from an EMBL/GenBank/DDBJ whole genome shotgun (WGS) entry which is preliminary data.</text>
</comment>
<dbReference type="AlphaFoldDB" id="A0A2V3J2M1"/>